<dbReference type="EMBL" id="BPVZ01000225">
    <property type="protein sequence ID" value="GKV47304.1"/>
    <property type="molecule type" value="Genomic_DNA"/>
</dbReference>
<organism evidence="1 2">
    <name type="scientific">Rubroshorea leprosula</name>
    <dbReference type="NCBI Taxonomy" id="152421"/>
    <lineage>
        <taxon>Eukaryota</taxon>
        <taxon>Viridiplantae</taxon>
        <taxon>Streptophyta</taxon>
        <taxon>Embryophyta</taxon>
        <taxon>Tracheophyta</taxon>
        <taxon>Spermatophyta</taxon>
        <taxon>Magnoliopsida</taxon>
        <taxon>eudicotyledons</taxon>
        <taxon>Gunneridae</taxon>
        <taxon>Pentapetalae</taxon>
        <taxon>rosids</taxon>
        <taxon>malvids</taxon>
        <taxon>Malvales</taxon>
        <taxon>Dipterocarpaceae</taxon>
        <taxon>Rubroshorea</taxon>
    </lineage>
</organism>
<protein>
    <submittedName>
        <fullName evidence="1">Uncharacterized protein</fullName>
    </submittedName>
</protein>
<evidence type="ECO:0000313" key="2">
    <source>
        <dbReference type="Proteomes" id="UP001054252"/>
    </source>
</evidence>
<proteinExistence type="predicted"/>
<comment type="caution">
    <text evidence="1">The sequence shown here is derived from an EMBL/GenBank/DDBJ whole genome shotgun (WGS) entry which is preliminary data.</text>
</comment>
<accession>A0AAV5ME63</accession>
<evidence type="ECO:0000313" key="1">
    <source>
        <dbReference type="EMBL" id="GKV47304.1"/>
    </source>
</evidence>
<reference evidence="1 2" key="1">
    <citation type="journal article" date="2021" name="Commun. Biol.">
        <title>The genome of Shorea leprosula (Dipterocarpaceae) highlights the ecological relevance of drought in aseasonal tropical rainforests.</title>
        <authorList>
            <person name="Ng K.K.S."/>
            <person name="Kobayashi M.J."/>
            <person name="Fawcett J.A."/>
            <person name="Hatakeyama M."/>
            <person name="Paape T."/>
            <person name="Ng C.H."/>
            <person name="Ang C.C."/>
            <person name="Tnah L.H."/>
            <person name="Lee C.T."/>
            <person name="Nishiyama T."/>
            <person name="Sese J."/>
            <person name="O'Brien M.J."/>
            <person name="Copetti D."/>
            <person name="Mohd Noor M.I."/>
            <person name="Ong R.C."/>
            <person name="Putra M."/>
            <person name="Sireger I.Z."/>
            <person name="Indrioko S."/>
            <person name="Kosugi Y."/>
            <person name="Izuno A."/>
            <person name="Isagi Y."/>
            <person name="Lee S.L."/>
            <person name="Shimizu K.K."/>
        </authorList>
    </citation>
    <scope>NUCLEOTIDE SEQUENCE [LARGE SCALE GENOMIC DNA]</scope>
    <source>
        <strain evidence="1">214</strain>
    </source>
</reference>
<keyword evidence="2" id="KW-1185">Reference proteome</keyword>
<sequence length="46" mass="5337">MISNPFLPFPDSCCARSADFMCSGKVFAIEIMFRRRYKSCFYACLI</sequence>
<name>A0AAV5ME63_9ROSI</name>
<gene>
    <name evidence="1" type="ORF">SLEP1_g54216</name>
</gene>
<dbReference type="Proteomes" id="UP001054252">
    <property type="component" value="Unassembled WGS sequence"/>
</dbReference>
<dbReference type="AlphaFoldDB" id="A0AAV5ME63"/>